<protein>
    <submittedName>
        <fullName evidence="1">Uncharacterized protein</fullName>
    </submittedName>
</protein>
<sequence length="49" mass="6019">MSKKLKMSKKFSRNFLLNNLKEENVESEVHRTFKFIINKDKIKIFKEMK</sequence>
<dbReference type="EMBL" id="LAZR01019019">
    <property type="protein sequence ID" value="KKL94082.1"/>
    <property type="molecule type" value="Genomic_DNA"/>
</dbReference>
<gene>
    <name evidence="1" type="ORF">LCGC14_1868220</name>
</gene>
<organism evidence="1">
    <name type="scientific">marine sediment metagenome</name>
    <dbReference type="NCBI Taxonomy" id="412755"/>
    <lineage>
        <taxon>unclassified sequences</taxon>
        <taxon>metagenomes</taxon>
        <taxon>ecological metagenomes</taxon>
    </lineage>
</organism>
<evidence type="ECO:0000313" key="1">
    <source>
        <dbReference type="EMBL" id="KKL94082.1"/>
    </source>
</evidence>
<dbReference type="AlphaFoldDB" id="A0A0F9J4H5"/>
<comment type="caution">
    <text evidence="1">The sequence shown here is derived from an EMBL/GenBank/DDBJ whole genome shotgun (WGS) entry which is preliminary data.</text>
</comment>
<accession>A0A0F9J4H5</accession>
<name>A0A0F9J4H5_9ZZZZ</name>
<proteinExistence type="predicted"/>
<reference evidence="1" key="1">
    <citation type="journal article" date="2015" name="Nature">
        <title>Complex archaea that bridge the gap between prokaryotes and eukaryotes.</title>
        <authorList>
            <person name="Spang A."/>
            <person name="Saw J.H."/>
            <person name="Jorgensen S.L."/>
            <person name="Zaremba-Niedzwiedzka K."/>
            <person name="Martijn J."/>
            <person name="Lind A.E."/>
            <person name="van Eijk R."/>
            <person name="Schleper C."/>
            <person name="Guy L."/>
            <person name="Ettema T.J."/>
        </authorList>
    </citation>
    <scope>NUCLEOTIDE SEQUENCE</scope>
</reference>